<keyword evidence="1" id="KW-0472">Membrane</keyword>
<dbReference type="EMBL" id="CP006918">
    <property type="protein sequence ID" value="AHM77770.1"/>
    <property type="molecule type" value="Genomic_DNA"/>
</dbReference>
<keyword evidence="1" id="KW-1133">Transmembrane helix</keyword>
<evidence type="ECO:0000313" key="3">
    <source>
        <dbReference type="Proteomes" id="UP000019586"/>
    </source>
</evidence>
<name>W8UFE3_KLEPN</name>
<dbReference type="Proteomes" id="UP000019586">
    <property type="component" value="Chromosome"/>
</dbReference>
<reference evidence="2 3" key="1">
    <citation type="journal article" date="2014" name="Proc. Natl. Acad. Sci. U.S.A.">
        <title>Molecular dissection of the evolution of carbapenem-resistant multilocus sequence type 258 Klebsiella pneumoniae.</title>
        <authorList>
            <person name="Deleo F.R."/>
            <person name="Chen L."/>
            <person name="Porcella S.F."/>
            <person name="Martens C.A."/>
            <person name="Kobayashi S.D."/>
            <person name="Porter A.R."/>
            <person name="Chavda K.D."/>
            <person name="Jacobs M.R."/>
            <person name="Mathema B."/>
            <person name="Olsen R.J."/>
            <person name="Bonomo R.A."/>
            <person name="Musser J.M."/>
            <person name="Kreiswirth B.N."/>
        </authorList>
    </citation>
    <scope>NUCLEOTIDE SEQUENCE [LARGE SCALE GENOMIC DNA]</scope>
    <source>
        <strain evidence="2">30684/NJST258_2</strain>
    </source>
</reference>
<dbReference type="AlphaFoldDB" id="W8UFE3"/>
<dbReference type="HOGENOM" id="CLU_3374212_0_0_6"/>
<proteinExistence type="predicted"/>
<organism evidence="2 3">
    <name type="scientific">Klebsiella pneumoniae 30684/NJST258_2</name>
    <dbReference type="NCBI Taxonomy" id="1420013"/>
    <lineage>
        <taxon>Bacteria</taxon>
        <taxon>Pseudomonadati</taxon>
        <taxon>Pseudomonadota</taxon>
        <taxon>Gammaproteobacteria</taxon>
        <taxon>Enterobacterales</taxon>
        <taxon>Enterobacteriaceae</taxon>
        <taxon>Klebsiella/Raoultella group</taxon>
        <taxon>Klebsiella</taxon>
        <taxon>Klebsiella pneumoniae complex</taxon>
    </lineage>
</organism>
<keyword evidence="1" id="KW-0812">Transmembrane</keyword>
<gene>
    <name evidence="2" type="ORF">KPNJ2_00990</name>
</gene>
<evidence type="ECO:0008006" key="4">
    <source>
        <dbReference type="Google" id="ProtNLM"/>
    </source>
</evidence>
<feature type="transmembrane region" description="Helical" evidence="1">
    <location>
        <begin position="6"/>
        <end position="26"/>
    </location>
</feature>
<protein>
    <recommendedName>
        <fullName evidence="4">Integral membrane protein</fullName>
    </recommendedName>
</protein>
<dbReference type="KEGG" id="kps:KPNJ2_00990"/>
<evidence type="ECO:0000313" key="2">
    <source>
        <dbReference type="EMBL" id="AHM77770.1"/>
    </source>
</evidence>
<evidence type="ECO:0000256" key="1">
    <source>
        <dbReference type="SAM" id="Phobius"/>
    </source>
</evidence>
<accession>W8UFE3</accession>
<sequence>MVFVLLTFMVESMFAFDGLIISLLTITRVAKSAI</sequence>